<gene>
    <name evidence="1" type="ORF">H9784_02850</name>
</gene>
<evidence type="ECO:0008006" key="3">
    <source>
        <dbReference type="Google" id="ProtNLM"/>
    </source>
</evidence>
<comment type="caution">
    <text evidence="1">The sequence shown here is derived from an EMBL/GenBank/DDBJ whole genome shotgun (WGS) entry which is preliminary data.</text>
</comment>
<accession>A0A9D2HN22</accession>
<proteinExistence type="predicted"/>
<sequence>MRHIFRRDDLGVRLLPTLLTLCCCLLLAGCGSRPDSGTLTPTHVDENTAFYLDISGKGVNAADLKYTIMGYLQSDTGLSMADAPGPEVLVIRVDVREIFAAGSSSLDASETLGTTATGVLLGTLVGGLAGGRSGALIGAGVGAATGVGVSALDSQTKTTWAMRAGVGMARGKTPDTLEEVVVSADGVSSREDALPTLQDKLAQRISAAITASAASGGQ</sequence>
<dbReference type="PROSITE" id="PS51257">
    <property type="entry name" value="PROKAR_LIPOPROTEIN"/>
    <property type="match status" value="1"/>
</dbReference>
<reference evidence="1" key="1">
    <citation type="journal article" date="2021" name="PeerJ">
        <title>Extensive microbial diversity within the chicken gut microbiome revealed by metagenomics and culture.</title>
        <authorList>
            <person name="Gilroy R."/>
            <person name="Ravi A."/>
            <person name="Getino M."/>
            <person name="Pursley I."/>
            <person name="Horton D.L."/>
            <person name="Alikhan N.F."/>
            <person name="Baker D."/>
            <person name="Gharbi K."/>
            <person name="Hall N."/>
            <person name="Watson M."/>
            <person name="Adriaenssens E.M."/>
            <person name="Foster-Nyarko E."/>
            <person name="Jarju S."/>
            <person name="Secka A."/>
            <person name="Antonio M."/>
            <person name="Oren A."/>
            <person name="Chaudhuri R.R."/>
            <person name="La Ragione R."/>
            <person name="Hildebrand F."/>
            <person name="Pallen M.J."/>
        </authorList>
    </citation>
    <scope>NUCLEOTIDE SEQUENCE</scope>
    <source>
        <strain evidence="1">5032</strain>
    </source>
</reference>
<dbReference type="Proteomes" id="UP000823821">
    <property type="component" value="Unassembled WGS sequence"/>
</dbReference>
<dbReference type="EMBL" id="DWZD01000019">
    <property type="protein sequence ID" value="HJA78498.1"/>
    <property type="molecule type" value="Genomic_DNA"/>
</dbReference>
<dbReference type="AlphaFoldDB" id="A0A9D2HN22"/>
<organism evidence="1 2">
    <name type="scientific">Candidatus Desulfovibrio intestinavium</name>
    <dbReference type="NCBI Taxonomy" id="2838534"/>
    <lineage>
        <taxon>Bacteria</taxon>
        <taxon>Pseudomonadati</taxon>
        <taxon>Thermodesulfobacteriota</taxon>
        <taxon>Desulfovibrionia</taxon>
        <taxon>Desulfovibrionales</taxon>
        <taxon>Desulfovibrionaceae</taxon>
        <taxon>Desulfovibrio</taxon>
    </lineage>
</organism>
<protein>
    <recommendedName>
        <fullName evidence="3">Glycine zipper family protein</fullName>
    </recommendedName>
</protein>
<reference evidence="1" key="2">
    <citation type="submission" date="2021-04" db="EMBL/GenBank/DDBJ databases">
        <authorList>
            <person name="Gilroy R."/>
        </authorList>
    </citation>
    <scope>NUCLEOTIDE SEQUENCE</scope>
    <source>
        <strain evidence="1">5032</strain>
    </source>
</reference>
<evidence type="ECO:0000313" key="2">
    <source>
        <dbReference type="Proteomes" id="UP000823821"/>
    </source>
</evidence>
<name>A0A9D2HN22_9BACT</name>
<evidence type="ECO:0000313" key="1">
    <source>
        <dbReference type="EMBL" id="HJA78498.1"/>
    </source>
</evidence>